<name>A0A1F6V7D1_9BACT</name>
<dbReference type="InterPro" id="IPR053830">
    <property type="entry name" value="DUF6922"/>
</dbReference>
<accession>A0A1F6V7D1</accession>
<organism evidence="2 3">
    <name type="scientific">Candidatus Nomurabacteria bacterium RIFCSPHIGHO2_01_FULL_40_24b</name>
    <dbReference type="NCBI Taxonomy" id="1801739"/>
    <lineage>
        <taxon>Bacteria</taxon>
        <taxon>Candidatus Nomuraibacteriota</taxon>
    </lineage>
</organism>
<dbReference type="Proteomes" id="UP000177370">
    <property type="component" value="Unassembled WGS sequence"/>
</dbReference>
<proteinExistence type="predicted"/>
<sequence>MKKLPEIFRSILWSYDFEKCDPIKMKNTIIANTILYGNLEHWRWIKSFYGVPEIQKILNSVSVVVIRPSVLKLANLMF</sequence>
<protein>
    <recommendedName>
        <fullName evidence="1">DUF6922 domain-containing protein</fullName>
    </recommendedName>
</protein>
<feature type="domain" description="DUF6922" evidence="1">
    <location>
        <begin position="8"/>
        <end position="58"/>
    </location>
</feature>
<gene>
    <name evidence="2" type="ORF">A2647_02630</name>
</gene>
<dbReference type="Pfam" id="PF21956">
    <property type="entry name" value="DUF6922"/>
    <property type="match status" value="1"/>
</dbReference>
<reference evidence="2 3" key="1">
    <citation type="journal article" date="2016" name="Nat. Commun.">
        <title>Thousands of microbial genomes shed light on interconnected biogeochemical processes in an aquifer system.</title>
        <authorList>
            <person name="Anantharaman K."/>
            <person name="Brown C.T."/>
            <person name="Hug L.A."/>
            <person name="Sharon I."/>
            <person name="Castelle C.J."/>
            <person name="Probst A.J."/>
            <person name="Thomas B.C."/>
            <person name="Singh A."/>
            <person name="Wilkins M.J."/>
            <person name="Karaoz U."/>
            <person name="Brodie E.L."/>
            <person name="Williams K.H."/>
            <person name="Hubbard S.S."/>
            <person name="Banfield J.F."/>
        </authorList>
    </citation>
    <scope>NUCLEOTIDE SEQUENCE [LARGE SCALE GENOMIC DNA]</scope>
</reference>
<dbReference type="AlphaFoldDB" id="A0A1F6V7D1"/>
<evidence type="ECO:0000313" key="2">
    <source>
        <dbReference type="EMBL" id="OGI65384.1"/>
    </source>
</evidence>
<evidence type="ECO:0000259" key="1">
    <source>
        <dbReference type="Pfam" id="PF21956"/>
    </source>
</evidence>
<dbReference type="EMBL" id="MFTP01000019">
    <property type="protein sequence ID" value="OGI65384.1"/>
    <property type="molecule type" value="Genomic_DNA"/>
</dbReference>
<comment type="caution">
    <text evidence="2">The sequence shown here is derived from an EMBL/GenBank/DDBJ whole genome shotgun (WGS) entry which is preliminary data.</text>
</comment>
<evidence type="ECO:0000313" key="3">
    <source>
        <dbReference type="Proteomes" id="UP000177370"/>
    </source>
</evidence>